<accession>A0ABS7CE19</accession>
<gene>
    <name evidence="2" type="ORF">K0U00_34485</name>
</gene>
<protein>
    <submittedName>
        <fullName evidence="2">Uncharacterized protein</fullName>
    </submittedName>
</protein>
<evidence type="ECO:0000256" key="1">
    <source>
        <dbReference type="SAM" id="MobiDB-lite"/>
    </source>
</evidence>
<comment type="caution">
    <text evidence="2">The sequence shown here is derived from an EMBL/GenBank/DDBJ whole genome shotgun (WGS) entry which is preliminary data.</text>
</comment>
<keyword evidence="3" id="KW-1185">Reference proteome</keyword>
<feature type="region of interest" description="Disordered" evidence="1">
    <location>
        <begin position="21"/>
        <end position="56"/>
    </location>
</feature>
<feature type="non-terminal residue" evidence="2">
    <location>
        <position position="1"/>
    </location>
</feature>
<dbReference type="Proteomes" id="UP001519887">
    <property type="component" value="Unassembled WGS sequence"/>
</dbReference>
<organism evidence="2 3">
    <name type="scientific">Paenibacillus sepulcri</name>
    <dbReference type="NCBI Taxonomy" id="359917"/>
    <lineage>
        <taxon>Bacteria</taxon>
        <taxon>Bacillati</taxon>
        <taxon>Bacillota</taxon>
        <taxon>Bacilli</taxon>
        <taxon>Bacillales</taxon>
        <taxon>Paenibacillaceae</taxon>
        <taxon>Paenibacillus</taxon>
    </lineage>
</organism>
<evidence type="ECO:0000313" key="3">
    <source>
        <dbReference type="Proteomes" id="UP001519887"/>
    </source>
</evidence>
<proteinExistence type="predicted"/>
<sequence>REELDKVQRWNAYLEQLLGAAGGADGTGPQSALPEAGEFQNEPFALPDHSPRDSRYTSSVTKFRDIHFEDSDEGRFKMMMYSRYFEMSPAEGVAFVLFETTGRPWAFYLDTARHLWDEVRHSWFGEAALRKLGYDVYEAPNWTGFYEVSKNLFGAEEAYVHLTVAIEQAAMKYPPGKREEWEFARDTAKDPLMTTFQDFDWADEVVHAGFGKKWVIDTVYDGNMEAARRDADLTWEKRNRFMEQVSDREDKPQSPFAGNY</sequence>
<name>A0ABS7CE19_9BACL</name>
<reference evidence="2 3" key="1">
    <citation type="submission" date="2021-07" db="EMBL/GenBank/DDBJ databases">
        <title>Paenibacillus radiodurans sp. nov., isolated from the southeastern edge of Tengger Desert.</title>
        <authorList>
            <person name="Zhang G."/>
        </authorList>
    </citation>
    <scope>NUCLEOTIDE SEQUENCE [LARGE SCALE GENOMIC DNA]</scope>
    <source>
        <strain evidence="2 3">CCM 7311</strain>
    </source>
</reference>
<evidence type="ECO:0000313" key="2">
    <source>
        <dbReference type="EMBL" id="MBW7459171.1"/>
    </source>
</evidence>
<dbReference type="EMBL" id="JAHZIK010001514">
    <property type="protein sequence ID" value="MBW7459171.1"/>
    <property type="molecule type" value="Genomic_DNA"/>
</dbReference>